<gene>
    <name evidence="2" type="ORF">Nepgr_033282</name>
</gene>
<organism evidence="2 3">
    <name type="scientific">Nepenthes gracilis</name>
    <name type="common">Slender pitcher plant</name>
    <dbReference type="NCBI Taxonomy" id="150966"/>
    <lineage>
        <taxon>Eukaryota</taxon>
        <taxon>Viridiplantae</taxon>
        <taxon>Streptophyta</taxon>
        <taxon>Embryophyta</taxon>
        <taxon>Tracheophyta</taxon>
        <taxon>Spermatophyta</taxon>
        <taxon>Magnoliopsida</taxon>
        <taxon>eudicotyledons</taxon>
        <taxon>Gunneridae</taxon>
        <taxon>Pentapetalae</taxon>
        <taxon>Caryophyllales</taxon>
        <taxon>Nepenthaceae</taxon>
        <taxon>Nepenthes</taxon>
    </lineage>
</organism>
<dbReference type="Proteomes" id="UP001279734">
    <property type="component" value="Unassembled WGS sequence"/>
</dbReference>
<evidence type="ECO:0000256" key="1">
    <source>
        <dbReference type="SAM" id="MobiDB-lite"/>
    </source>
</evidence>
<sequence length="91" mass="10797">MAFQYTDQEYYKSSEMNTMSSPGMGLSHHHHHHHHPAEVVREKVEVVEYDQFAGRGRENLEVVTERVEAEGDRGCFHEKREDYEAHKYQSY</sequence>
<proteinExistence type="predicted"/>
<dbReference type="AlphaFoldDB" id="A0AAD3Y8J7"/>
<comment type="caution">
    <text evidence="2">The sequence shown here is derived from an EMBL/GenBank/DDBJ whole genome shotgun (WGS) entry which is preliminary data.</text>
</comment>
<protein>
    <submittedName>
        <fullName evidence="2">Uncharacterized protein</fullName>
    </submittedName>
</protein>
<name>A0AAD3Y8J7_NEPGR</name>
<dbReference type="EMBL" id="BSYO01000040">
    <property type="protein sequence ID" value="GMH31439.1"/>
    <property type="molecule type" value="Genomic_DNA"/>
</dbReference>
<keyword evidence="3" id="KW-1185">Reference proteome</keyword>
<feature type="region of interest" description="Disordered" evidence="1">
    <location>
        <begin position="14"/>
        <end position="38"/>
    </location>
</feature>
<accession>A0AAD3Y8J7</accession>
<evidence type="ECO:0000313" key="2">
    <source>
        <dbReference type="EMBL" id="GMH31439.1"/>
    </source>
</evidence>
<evidence type="ECO:0000313" key="3">
    <source>
        <dbReference type="Proteomes" id="UP001279734"/>
    </source>
</evidence>
<reference evidence="2" key="1">
    <citation type="submission" date="2023-05" db="EMBL/GenBank/DDBJ databases">
        <title>Nepenthes gracilis genome sequencing.</title>
        <authorList>
            <person name="Fukushima K."/>
        </authorList>
    </citation>
    <scope>NUCLEOTIDE SEQUENCE</scope>
    <source>
        <strain evidence="2">SING2019-196</strain>
    </source>
</reference>